<dbReference type="RefSeq" id="WP_146569480.1">
    <property type="nucleotide sequence ID" value="NZ_CP042306.1"/>
</dbReference>
<keyword evidence="1" id="KW-0732">Signal</keyword>
<evidence type="ECO:0000256" key="1">
    <source>
        <dbReference type="SAM" id="SignalP"/>
    </source>
</evidence>
<protein>
    <recommendedName>
        <fullName evidence="4">DUF4402 domain-containing protein</fullName>
    </recommendedName>
</protein>
<evidence type="ECO:0000313" key="3">
    <source>
        <dbReference type="Proteomes" id="UP000315673"/>
    </source>
</evidence>
<dbReference type="OrthoDB" id="117664at2"/>
<keyword evidence="3" id="KW-1185">Reference proteome</keyword>
<reference evidence="2 3" key="1">
    <citation type="submission" date="2019-07" db="EMBL/GenBank/DDBJ databases">
        <title>Full genome sequence of Sphingomonas sp. 4R-6-7(HKS19).</title>
        <authorList>
            <person name="Im W.-T."/>
        </authorList>
    </citation>
    <scope>NUCLEOTIDE SEQUENCE [LARGE SCALE GENOMIC DNA]</scope>
    <source>
        <strain evidence="2 3">HKS19</strain>
    </source>
</reference>
<accession>A0A5B8LEM0</accession>
<sequence length="161" mass="16681">MKYVVVSALVGAALVLPVFAQTAPVINAVAVVLPADTVVAVTPVEEISSKKMKEGETRKLQVANDVVEKGVVIIPRGAPVTATVSWRTGKGIGGKSAKFELTFNSVTVRGKDYALKGKHRQEGKGNTVGALLGSMWISGHSAVMASGQVVNAFTAEPIPAS</sequence>
<evidence type="ECO:0008006" key="4">
    <source>
        <dbReference type="Google" id="ProtNLM"/>
    </source>
</evidence>
<dbReference type="EMBL" id="CP042306">
    <property type="protein sequence ID" value="QDZ06396.1"/>
    <property type="molecule type" value="Genomic_DNA"/>
</dbReference>
<proteinExistence type="predicted"/>
<organism evidence="2 3">
    <name type="scientific">Sphingomonas panacisoli</name>
    <dbReference type="NCBI Taxonomy" id="1813879"/>
    <lineage>
        <taxon>Bacteria</taxon>
        <taxon>Pseudomonadati</taxon>
        <taxon>Pseudomonadota</taxon>
        <taxon>Alphaproteobacteria</taxon>
        <taxon>Sphingomonadales</taxon>
        <taxon>Sphingomonadaceae</taxon>
        <taxon>Sphingomonas</taxon>
    </lineage>
</organism>
<dbReference type="Proteomes" id="UP000315673">
    <property type="component" value="Chromosome"/>
</dbReference>
<dbReference type="KEGG" id="spai:FPZ24_02000"/>
<gene>
    <name evidence="2" type="ORF">FPZ24_02000</name>
</gene>
<dbReference type="AlphaFoldDB" id="A0A5B8LEM0"/>
<feature type="chain" id="PRO_5022708886" description="DUF4402 domain-containing protein" evidence="1">
    <location>
        <begin position="21"/>
        <end position="161"/>
    </location>
</feature>
<name>A0A5B8LEM0_9SPHN</name>
<evidence type="ECO:0000313" key="2">
    <source>
        <dbReference type="EMBL" id="QDZ06396.1"/>
    </source>
</evidence>
<feature type="signal peptide" evidence="1">
    <location>
        <begin position="1"/>
        <end position="20"/>
    </location>
</feature>